<proteinExistence type="predicted"/>
<name>A0A6M3KB65_9ZZZZ</name>
<sequence length="87" mass="9393">MGLIRVEAGDVVFTHLSDHSRKNSALKGTLAAKILSVNPGLLNARVELTKSGTVFTVPLSAIVRKVTPRVKRPSLADLEALKNRFNS</sequence>
<gene>
    <name evidence="1" type="ORF">MM415A00968_0005</name>
    <name evidence="2" type="ORF">MM415B02492_0014</name>
    <name evidence="3" type="ORF">TM448B07190_0009</name>
</gene>
<dbReference type="AlphaFoldDB" id="A0A6M3KB65"/>
<dbReference type="EMBL" id="MT145165">
    <property type="protein sequence ID" value="QJI04283.1"/>
    <property type="molecule type" value="Genomic_DNA"/>
</dbReference>
<reference evidence="1" key="1">
    <citation type="submission" date="2020-03" db="EMBL/GenBank/DDBJ databases">
        <title>The deep terrestrial virosphere.</title>
        <authorList>
            <person name="Holmfeldt K."/>
            <person name="Nilsson E."/>
            <person name="Simone D."/>
            <person name="Lopez-Fernandez M."/>
            <person name="Wu X."/>
            <person name="de Brujin I."/>
            <person name="Lundin D."/>
            <person name="Andersson A."/>
            <person name="Bertilsson S."/>
            <person name="Dopson M."/>
        </authorList>
    </citation>
    <scope>NUCLEOTIDE SEQUENCE</scope>
    <source>
        <strain evidence="1">MM415A00968</strain>
        <strain evidence="2">MM415B02492</strain>
        <strain evidence="3">TM448B07190</strain>
    </source>
</reference>
<evidence type="ECO:0000313" key="3">
    <source>
        <dbReference type="EMBL" id="QJI04283.1"/>
    </source>
</evidence>
<accession>A0A6M3KB65</accession>
<dbReference type="EMBL" id="MT142871">
    <property type="protein sequence ID" value="QJA89821.1"/>
    <property type="molecule type" value="Genomic_DNA"/>
</dbReference>
<protein>
    <submittedName>
        <fullName evidence="1">Uncharacterized protein</fullName>
    </submittedName>
</protein>
<evidence type="ECO:0000313" key="2">
    <source>
        <dbReference type="EMBL" id="QJA89821.1"/>
    </source>
</evidence>
<evidence type="ECO:0000313" key="1">
    <source>
        <dbReference type="EMBL" id="QJA78901.1"/>
    </source>
</evidence>
<dbReference type="EMBL" id="MT142359">
    <property type="protein sequence ID" value="QJA78901.1"/>
    <property type="molecule type" value="Genomic_DNA"/>
</dbReference>
<organism evidence="1">
    <name type="scientific">viral metagenome</name>
    <dbReference type="NCBI Taxonomy" id="1070528"/>
    <lineage>
        <taxon>unclassified sequences</taxon>
        <taxon>metagenomes</taxon>
        <taxon>organismal metagenomes</taxon>
    </lineage>
</organism>